<dbReference type="PANTHER" id="PTHR48078">
    <property type="entry name" value="THREONINE DEHYDRATASE, MITOCHONDRIAL-RELATED"/>
    <property type="match status" value="1"/>
</dbReference>
<dbReference type="Gene3D" id="3.40.50.1100">
    <property type="match status" value="2"/>
</dbReference>
<dbReference type="CDD" id="cd01562">
    <property type="entry name" value="Thr-dehyd"/>
    <property type="match status" value="1"/>
</dbReference>
<comment type="cofactor">
    <cofactor evidence="1">
        <name>pyridoxal 5'-phosphate</name>
        <dbReference type="ChEBI" id="CHEBI:597326"/>
    </cofactor>
</comment>
<dbReference type="EMBL" id="FAXN01000058">
    <property type="protein sequence ID" value="CUV66025.1"/>
    <property type="molecule type" value="Genomic_DNA"/>
</dbReference>
<dbReference type="InterPro" id="IPR036052">
    <property type="entry name" value="TrpB-like_PALP_sf"/>
</dbReference>
<evidence type="ECO:0000259" key="8">
    <source>
        <dbReference type="PROSITE" id="PS51671"/>
    </source>
</evidence>
<dbReference type="InterPro" id="IPR002912">
    <property type="entry name" value="ACT_dom"/>
</dbReference>
<keyword evidence="6 9" id="KW-0456">Lyase</keyword>
<gene>
    <name evidence="9" type="primary">tdcB</name>
    <name evidence="9" type="ORF">BN3087_560020</name>
</gene>
<evidence type="ECO:0000256" key="6">
    <source>
        <dbReference type="ARBA" id="ARBA00023239"/>
    </source>
</evidence>
<dbReference type="InterPro" id="IPR050147">
    <property type="entry name" value="Ser/Thr_Dehydratase"/>
</dbReference>
<dbReference type="EC" id="4.3.1.19" evidence="9"/>
<name>A0A0S4XPK6_9BACT</name>
<dbReference type="InterPro" id="IPR001926">
    <property type="entry name" value="TrpB-like_PALP"/>
</dbReference>
<dbReference type="GO" id="GO:0003941">
    <property type="term" value="F:L-serine ammonia-lyase activity"/>
    <property type="evidence" value="ECO:0007669"/>
    <property type="project" value="UniProtKB-EC"/>
</dbReference>
<keyword evidence="5" id="KW-0663">Pyridoxal phosphate</keyword>
<keyword evidence="4" id="KW-0100">Branched-chain amino acid biosynthesis</keyword>
<comment type="catalytic activity">
    <reaction evidence="7">
        <text>L-serine = pyruvate + NH4(+)</text>
        <dbReference type="Rhea" id="RHEA:19169"/>
        <dbReference type="ChEBI" id="CHEBI:15361"/>
        <dbReference type="ChEBI" id="CHEBI:28938"/>
        <dbReference type="ChEBI" id="CHEBI:33384"/>
        <dbReference type="EC" id="4.3.1.17"/>
    </reaction>
</comment>
<comment type="similarity">
    <text evidence="3">Belongs to the serine/threonine dehydratase family.</text>
</comment>
<dbReference type="InterPro" id="IPR005789">
    <property type="entry name" value="Thr_deHydtase_catblc"/>
</dbReference>
<dbReference type="Pfam" id="PF00291">
    <property type="entry name" value="PALP"/>
    <property type="match status" value="1"/>
</dbReference>
<evidence type="ECO:0000256" key="4">
    <source>
        <dbReference type="ARBA" id="ARBA00022624"/>
    </source>
</evidence>
<dbReference type="SUPFAM" id="SSF55021">
    <property type="entry name" value="ACT-like"/>
    <property type="match status" value="1"/>
</dbReference>
<evidence type="ECO:0000256" key="7">
    <source>
        <dbReference type="ARBA" id="ARBA00049406"/>
    </source>
</evidence>
<dbReference type="PROSITE" id="PS51671">
    <property type="entry name" value="ACT"/>
    <property type="match status" value="1"/>
</dbReference>
<dbReference type="PROSITE" id="PS00165">
    <property type="entry name" value="DEHYDRATASE_SER_THR"/>
    <property type="match status" value="1"/>
</dbReference>
<dbReference type="SUPFAM" id="SSF53686">
    <property type="entry name" value="Tryptophan synthase beta subunit-like PLP-dependent enzymes"/>
    <property type="match status" value="1"/>
</dbReference>
<dbReference type="AlphaFoldDB" id="A0A0S4XPK6"/>
<evidence type="ECO:0000256" key="1">
    <source>
        <dbReference type="ARBA" id="ARBA00001933"/>
    </source>
</evidence>
<dbReference type="FunFam" id="3.40.50.1100:FF:000005">
    <property type="entry name" value="Threonine dehydratase catabolic"/>
    <property type="match status" value="1"/>
</dbReference>
<comment type="pathway">
    <text evidence="2">Amino-acid biosynthesis; L-isoleucine biosynthesis; 2-oxobutanoate from L-threonine: step 1/1.</text>
</comment>
<keyword evidence="4" id="KW-0028">Amino-acid biosynthesis</keyword>
<dbReference type="GO" id="GO:0004794">
    <property type="term" value="F:threonine deaminase activity"/>
    <property type="evidence" value="ECO:0007669"/>
    <property type="project" value="UniProtKB-EC"/>
</dbReference>
<dbReference type="CDD" id="cd04886">
    <property type="entry name" value="ACT_ThrD-II-like"/>
    <property type="match status" value="1"/>
</dbReference>
<reference evidence="9" key="1">
    <citation type="submission" date="2015-11" db="EMBL/GenBank/DDBJ databases">
        <authorList>
            <person name="Zhang Y."/>
            <person name="Guo Z."/>
        </authorList>
    </citation>
    <scope>NUCLEOTIDE SEQUENCE</scope>
    <source>
        <strain evidence="9">BN30871</strain>
    </source>
</reference>
<dbReference type="InterPro" id="IPR044561">
    <property type="entry name" value="ACT_ThrD-II-like"/>
</dbReference>
<dbReference type="PANTHER" id="PTHR48078:SF6">
    <property type="entry name" value="L-THREONINE DEHYDRATASE CATABOLIC TDCB"/>
    <property type="match status" value="1"/>
</dbReference>
<dbReference type="InterPro" id="IPR000634">
    <property type="entry name" value="Ser/Thr_deHydtase_PyrdxlP-BS"/>
</dbReference>
<dbReference type="InterPro" id="IPR045865">
    <property type="entry name" value="ACT-like_dom_sf"/>
</dbReference>
<dbReference type="GO" id="GO:0030170">
    <property type="term" value="F:pyridoxal phosphate binding"/>
    <property type="evidence" value="ECO:0007669"/>
    <property type="project" value="InterPro"/>
</dbReference>
<evidence type="ECO:0000313" key="9">
    <source>
        <dbReference type="EMBL" id="CUV66025.1"/>
    </source>
</evidence>
<proteinExistence type="inferred from homology"/>
<evidence type="ECO:0000256" key="3">
    <source>
        <dbReference type="ARBA" id="ARBA00010869"/>
    </source>
</evidence>
<protein>
    <submittedName>
        <fullName evidence="9">L-threonine dehydratase catabolic TdcB</fullName>
        <ecNumber evidence="9">4.3.1.19</ecNumber>
    </submittedName>
</protein>
<feature type="domain" description="ACT" evidence="8">
    <location>
        <begin position="328"/>
        <end position="403"/>
    </location>
</feature>
<dbReference type="GO" id="GO:0009097">
    <property type="term" value="P:isoleucine biosynthetic process"/>
    <property type="evidence" value="ECO:0007669"/>
    <property type="project" value="UniProtKB-UniPathway"/>
</dbReference>
<dbReference type="GO" id="GO:0006565">
    <property type="term" value="P:L-serine catabolic process"/>
    <property type="evidence" value="ECO:0007669"/>
    <property type="project" value="TreeGrafter"/>
</dbReference>
<evidence type="ECO:0000256" key="2">
    <source>
        <dbReference type="ARBA" id="ARBA00004810"/>
    </source>
</evidence>
<sequence length="403" mass="43257">MLNFENFKDAKVRLKSVAYNTPLSLAPNLSKLSGYNVYLKKENLQITGSFKLRGAFNKVALVVSEDKNANVVAASAGNHAQGVAFAASHFGIKATIVMPESTPLTKIQGVMAFGAEVILHGMNYDEAYAKALTYAKENGAVFVHPFADDDVITGQGTIALEMLEEIDNLDAIIVPVGGGGLISGVAMAAKQINPNIKIIGVSSEGAPAMKESFEAKKPIDTLSVRTIADGIAVRDTSPFTLEYILKNVDQMITVCEDEIANAILFLLEKQKLLVEGAGAVGVAALMHGKIEMPKNANIGIVVSGGNIDVTMLSLIIEKGLMKSARKMKLKVTLVDKPGALMRFTEILRDVAANIVQIGYDRTSIDLEFGDAHVSVSLETKGEEHQEEIRAKLKEAGFGFKEVY</sequence>
<keyword evidence="4" id="KW-0412">Isoleucine biosynthesis</keyword>
<dbReference type="UniPathway" id="UPA00047">
    <property type="reaction ID" value="UER00054"/>
</dbReference>
<dbReference type="NCBIfam" id="TIGR01127">
    <property type="entry name" value="ilvA_1Cterm"/>
    <property type="match status" value="1"/>
</dbReference>
<dbReference type="FunFam" id="3.40.50.1100:FF:000007">
    <property type="entry name" value="L-threonine dehydratase catabolic TdcB"/>
    <property type="match status" value="1"/>
</dbReference>
<accession>A0A0S4XPK6</accession>
<dbReference type="GO" id="GO:0006567">
    <property type="term" value="P:L-threonine catabolic process"/>
    <property type="evidence" value="ECO:0007669"/>
    <property type="project" value="InterPro"/>
</dbReference>
<evidence type="ECO:0000256" key="5">
    <source>
        <dbReference type="ARBA" id="ARBA00022898"/>
    </source>
</evidence>
<organism evidence="9">
    <name type="scientific">Sulfurovum sp. enrichment culture clone C5</name>
    <dbReference type="NCBI Taxonomy" id="497650"/>
    <lineage>
        <taxon>Bacteria</taxon>
        <taxon>Pseudomonadati</taxon>
        <taxon>Campylobacterota</taxon>
        <taxon>Epsilonproteobacteria</taxon>
        <taxon>Campylobacterales</taxon>
        <taxon>Sulfurovaceae</taxon>
        <taxon>Sulfurovum</taxon>
        <taxon>environmental samples</taxon>
    </lineage>
</organism>